<reference evidence="6 7" key="1">
    <citation type="submission" date="2016-02" db="EMBL/GenBank/DDBJ databases">
        <authorList>
            <person name="Wen L."/>
            <person name="He K."/>
            <person name="Yang H."/>
        </authorList>
    </citation>
    <scope>NUCLEOTIDE SEQUENCE [LARGE SCALE GENOMIC DNA]</scope>
    <source>
        <strain evidence="6">Trichococcus palustris</strain>
    </source>
</reference>
<dbReference type="InterPro" id="IPR000595">
    <property type="entry name" value="cNMP-bd_dom"/>
</dbReference>
<keyword evidence="2" id="KW-0238">DNA-binding</keyword>
<proteinExistence type="predicted"/>
<dbReference type="InterPro" id="IPR014710">
    <property type="entry name" value="RmlC-like_jellyroll"/>
</dbReference>
<name>A0A143Z227_9LACT</name>
<dbReference type="Gene3D" id="1.10.10.10">
    <property type="entry name" value="Winged helix-like DNA-binding domain superfamily/Winged helix DNA-binding domain"/>
    <property type="match status" value="1"/>
</dbReference>
<dbReference type="Pfam" id="PF13545">
    <property type="entry name" value="HTH_Crp_2"/>
    <property type="match status" value="1"/>
</dbReference>
<protein>
    <submittedName>
        <fullName evidence="6">Transcription regulator hth crp</fullName>
    </submittedName>
</protein>
<dbReference type="PROSITE" id="PS51063">
    <property type="entry name" value="HTH_CRP_2"/>
    <property type="match status" value="1"/>
</dbReference>
<organism evidence="6 7">
    <name type="scientific">Trichococcus palustris</name>
    <dbReference type="NCBI Taxonomy" id="140314"/>
    <lineage>
        <taxon>Bacteria</taxon>
        <taxon>Bacillati</taxon>
        <taxon>Bacillota</taxon>
        <taxon>Bacilli</taxon>
        <taxon>Lactobacillales</taxon>
        <taxon>Carnobacteriaceae</taxon>
        <taxon>Trichococcus</taxon>
    </lineage>
</organism>
<dbReference type="Proteomes" id="UP000242754">
    <property type="component" value="Unassembled WGS sequence"/>
</dbReference>
<keyword evidence="7" id="KW-1185">Reference proteome</keyword>
<sequence>MEDNHSARSSHPHSQCNGQCRPAHTYCISLVPIFNHLEPEQMDEIMSVTRSAAYKKGETIYRPGEASDTLYIVNSGLIRIYRLAESGKEQLVRFLHPGDFTGELALFSESEHESFAEAAKDTKVCLMQRSDLQGFLMKYPVISLKLLQEFSNRLERSEKQTTYVATEKVETRLALYLAELLEPGDEIVTLPMSKKDLASYLGTTPETISRKLGSLEDRRLIQQLNHKKIKLLDLDGLLLV</sequence>
<dbReference type="OrthoDB" id="9798104at2"/>
<dbReference type="InterPro" id="IPR018490">
    <property type="entry name" value="cNMP-bd_dom_sf"/>
</dbReference>
<keyword evidence="3" id="KW-0804">Transcription</keyword>
<dbReference type="AlphaFoldDB" id="A0A143Z227"/>
<dbReference type="InterPro" id="IPR036388">
    <property type="entry name" value="WH-like_DNA-bd_sf"/>
</dbReference>
<dbReference type="PRINTS" id="PR00034">
    <property type="entry name" value="HTHCRP"/>
</dbReference>
<dbReference type="RefSeq" id="WP_087034143.1">
    <property type="nucleotide sequence ID" value="NZ_FJNE01000010.1"/>
</dbReference>
<evidence type="ECO:0000313" key="6">
    <source>
        <dbReference type="EMBL" id="CZR01363.1"/>
    </source>
</evidence>
<dbReference type="InterPro" id="IPR036390">
    <property type="entry name" value="WH_DNA-bd_sf"/>
</dbReference>
<dbReference type="Pfam" id="PF00027">
    <property type="entry name" value="cNMP_binding"/>
    <property type="match status" value="1"/>
</dbReference>
<evidence type="ECO:0000256" key="3">
    <source>
        <dbReference type="ARBA" id="ARBA00023163"/>
    </source>
</evidence>
<dbReference type="CDD" id="cd00038">
    <property type="entry name" value="CAP_ED"/>
    <property type="match status" value="1"/>
</dbReference>
<accession>A0A143Z227</accession>
<dbReference type="InterPro" id="IPR012318">
    <property type="entry name" value="HTH_CRP"/>
</dbReference>
<dbReference type="InterPro" id="IPR050397">
    <property type="entry name" value="Env_Response_Regulators"/>
</dbReference>
<evidence type="ECO:0000259" key="5">
    <source>
        <dbReference type="PROSITE" id="PS51063"/>
    </source>
</evidence>
<dbReference type="Gene3D" id="2.60.120.10">
    <property type="entry name" value="Jelly Rolls"/>
    <property type="match status" value="1"/>
</dbReference>
<dbReference type="PROSITE" id="PS50042">
    <property type="entry name" value="CNMP_BINDING_3"/>
    <property type="match status" value="1"/>
</dbReference>
<dbReference type="SMART" id="SM00100">
    <property type="entry name" value="cNMP"/>
    <property type="match status" value="1"/>
</dbReference>
<feature type="domain" description="Cyclic nucleotide-binding" evidence="4">
    <location>
        <begin position="33"/>
        <end position="153"/>
    </location>
</feature>
<dbReference type="GO" id="GO:0003677">
    <property type="term" value="F:DNA binding"/>
    <property type="evidence" value="ECO:0007669"/>
    <property type="project" value="UniProtKB-KW"/>
</dbReference>
<evidence type="ECO:0000256" key="1">
    <source>
        <dbReference type="ARBA" id="ARBA00023015"/>
    </source>
</evidence>
<dbReference type="PANTHER" id="PTHR24567">
    <property type="entry name" value="CRP FAMILY TRANSCRIPTIONAL REGULATORY PROTEIN"/>
    <property type="match status" value="1"/>
</dbReference>
<dbReference type="SUPFAM" id="SSF51206">
    <property type="entry name" value="cAMP-binding domain-like"/>
    <property type="match status" value="1"/>
</dbReference>
<evidence type="ECO:0000256" key="2">
    <source>
        <dbReference type="ARBA" id="ARBA00023125"/>
    </source>
</evidence>
<gene>
    <name evidence="6" type="ORF">Tpal_2639</name>
</gene>
<dbReference type="GO" id="GO:0003700">
    <property type="term" value="F:DNA-binding transcription factor activity"/>
    <property type="evidence" value="ECO:0007669"/>
    <property type="project" value="TreeGrafter"/>
</dbReference>
<dbReference type="SUPFAM" id="SSF46785">
    <property type="entry name" value="Winged helix' DNA-binding domain"/>
    <property type="match status" value="1"/>
</dbReference>
<feature type="domain" description="HTH crp-type" evidence="5">
    <location>
        <begin position="167"/>
        <end position="235"/>
    </location>
</feature>
<dbReference type="STRING" id="140314.SAMN04488076_11711"/>
<keyword evidence="1" id="KW-0805">Transcription regulation</keyword>
<evidence type="ECO:0000313" key="7">
    <source>
        <dbReference type="Proteomes" id="UP000242754"/>
    </source>
</evidence>
<dbReference type="EMBL" id="FJNE01000010">
    <property type="protein sequence ID" value="CZR01363.1"/>
    <property type="molecule type" value="Genomic_DNA"/>
</dbReference>
<dbReference type="GO" id="GO:0005829">
    <property type="term" value="C:cytosol"/>
    <property type="evidence" value="ECO:0007669"/>
    <property type="project" value="TreeGrafter"/>
</dbReference>
<dbReference type="PANTHER" id="PTHR24567:SF28">
    <property type="entry name" value="LISTERIOLYSIN REGULATORY PROTEIN"/>
    <property type="match status" value="1"/>
</dbReference>
<dbReference type="SMART" id="SM00419">
    <property type="entry name" value="HTH_CRP"/>
    <property type="match status" value="1"/>
</dbReference>
<evidence type="ECO:0000259" key="4">
    <source>
        <dbReference type="PROSITE" id="PS50042"/>
    </source>
</evidence>